<accession>A0A0G3G8V4</accession>
<name>A0A0G3G8V4_9PSED</name>
<proteinExistence type="predicted"/>
<gene>
    <name evidence="1" type="ORF">VM99_05875</name>
</gene>
<evidence type="ECO:0008006" key="3">
    <source>
        <dbReference type="Google" id="ProtNLM"/>
    </source>
</evidence>
<reference evidence="2" key="2">
    <citation type="submission" date="2015-03" db="EMBL/GenBank/DDBJ databases">
        <authorList>
            <person name="Deng P."/>
            <person name="Lu S."/>
        </authorList>
    </citation>
    <scope>NUCLEOTIDE SEQUENCE [LARGE SCALE GENOMIC DNA]</scope>
    <source>
        <strain evidence="2">UFB2</strain>
    </source>
</reference>
<dbReference type="AlphaFoldDB" id="A0A0G3G8V4"/>
<dbReference type="Proteomes" id="UP000035212">
    <property type="component" value="Chromosome"/>
</dbReference>
<organism evidence="1 2">
    <name type="scientific">Pseudomonas chlororaphis</name>
    <dbReference type="NCBI Taxonomy" id="587753"/>
    <lineage>
        <taxon>Bacteria</taxon>
        <taxon>Pseudomonadati</taxon>
        <taxon>Pseudomonadota</taxon>
        <taxon>Gammaproteobacteria</taxon>
        <taxon>Pseudomonadales</taxon>
        <taxon>Pseudomonadaceae</taxon>
        <taxon>Pseudomonas</taxon>
    </lineage>
</organism>
<evidence type="ECO:0000313" key="2">
    <source>
        <dbReference type="Proteomes" id="UP000035212"/>
    </source>
</evidence>
<dbReference type="EMBL" id="CP011020">
    <property type="protein sequence ID" value="AKJ97608.1"/>
    <property type="molecule type" value="Genomic_DNA"/>
</dbReference>
<dbReference type="PATRIC" id="fig|587753.11.peg.1207"/>
<evidence type="ECO:0000313" key="1">
    <source>
        <dbReference type="EMBL" id="AKJ97608.1"/>
    </source>
</evidence>
<sequence>MRKVTATDPESPESINTINISSTHKGHDTLANARLHDQERPDPVNNVFTVIANVDTESLLCHASENLASLSVMASDLADQLNGPRRNVALAMQQLTVLCELLVNRALDDLDPPQELSEASLAGQR</sequence>
<reference evidence="1 2" key="1">
    <citation type="journal article" date="2015" name="Stand. Genomic Sci.">
        <title>Complete genome of Pseudomonas chlororaphis strain UFB2, a soil bacterium with antibacterial activity against bacterial canker pathogen of tomato.</title>
        <authorList>
            <person name="Deng P."/>
            <person name="Wang X."/>
            <person name="Baird S.M."/>
            <person name="Lu S.E."/>
        </authorList>
    </citation>
    <scope>NUCLEOTIDE SEQUENCE [LARGE SCALE GENOMIC DNA]</scope>
    <source>
        <strain evidence="1 2">UFB2</strain>
    </source>
</reference>
<dbReference type="Pfam" id="PF19619">
    <property type="entry name" value="DUF6124"/>
    <property type="match status" value="1"/>
</dbReference>
<protein>
    <recommendedName>
        <fullName evidence="3">DUF3077 domain-containing protein</fullName>
    </recommendedName>
</protein>